<keyword evidence="5" id="KW-1015">Disulfide bond</keyword>
<keyword evidence="7" id="KW-0119">Carbohydrate metabolism</keyword>
<evidence type="ECO:0000256" key="9">
    <source>
        <dbReference type="SAM" id="SignalP"/>
    </source>
</evidence>
<evidence type="ECO:0000259" key="10">
    <source>
        <dbReference type="PROSITE" id="PS51910"/>
    </source>
</evidence>
<dbReference type="GO" id="GO:0005576">
    <property type="term" value="C:extracellular region"/>
    <property type="evidence" value="ECO:0007669"/>
    <property type="project" value="TreeGrafter"/>
</dbReference>
<dbReference type="Gramene" id="OPUNC01G36860.1">
    <property type="protein sequence ID" value="OPUNC01G36860.1"/>
    <property type="gene ID" value="OPUNC01G36860"/>
</dbReference>
<evidence type="ECO:0000256" key="4">
    <source>
        <dbReference type="ARBA" id="ARBA00023024"/>
    </source>
</evidence>
<evidence type="ECO:0000256" key="8">
    <source>
        <dbReference type="RuleBase" id="RU000489"/>
    </source>
</evidence>
<dbReference type="AlphaFoldDB" id="A0A0E0JRC5"/>
<dbReference type="PANTHER" id="PTHR45708:SF65">
    <property type="entry name" value="CHITINASE"/>
    <property type="match status" value="1"/>
</dbReference>
<reference evidence="11" key="1">
    <citation type="submission" date="2015-04" db="UniProtKB">
        <authorList>
            <consortium name="EnsemblPlants"/>
        </authorList>
    </citation>
    <scope>IDENTIFICATION</scope>
</reference>
<dbReference type="InterPro" id="IPR017853">
    <property type="entry name" value="GH"/>
</dbReference>
<evidence type="ECO:0000256" key="2">
    <source>
        <dbReference type="ARBA" id="ARBA00012729"/>
    </source>
</evidence>
<evidence type="ECO:0000313" key="11">
    <source>
        <dbReference type="EnsemblPlants" id="OPUNC01G36860.1"/>
    </source>
</evidence>
<dbReference type="eggNOG" id="KOG4701">
    <property type="taxonomic scope" value="Eukaryota"/>
</dbReference>
<dbReference type="GO" id="GO:0000272">
    <property type="term" value="P:polysaccharide catabolic process"/>
    <property type="evidence" value="ECO:0007669"/>
    <property type="project" value="UniProtKB-KW"/>
</dbReference>
<dbReference type="FunFam" id="3.20.20.80:FF:000015">
    <property type="entry name" value="Acidic endochitinase SE2"/>
    <property type="match status" value="2"/>
</dbReference>
<organism evidence="11">
    <name type="scientific">Oryza punctata</name>
    <name type="common">Red rice</name>
    <dbReference type="NCBI Taxonomy" id="4537"/>
    <lineage>
        <taxon>Eukaryota</taxon>
        <taxon>Viridiplantae</taxon>
        <taxon>Streptophyta</taxon>
        <taxon>Embryophyta</taxon>
        <taxon>Tracheophyta</taxon>
        <taxon>Spermatophyta</taxon>
        <taxon>Magnoliopsida</taxon>
        <taxon>Liliopsida</taxon>
        <taxon>Poales</taxon>
        <taxon>Poaceae</taxon>
        <taxon>BOP clade</taxon>
        <taxon>Oryzoideae</taxon>
        <taxon>Oryzeae</taxon>
        <taxon>Oryzinae</taxon>
        <taxon>Oryza</taxon>
    </lineage>
</organism>
<dbReference type="EnsemblPlants" id="OPUNC01G36860.1">
    <property type="protein sequence ID" value="OPUNC01G36860.1"/>
    <property type="gene ID" value="OPUNC01G36860"/>
</dbReference>
<protein>
    <recommendedName>
        <fullName evidence="2">chitinase</fullName>
        <ecNumber evidence="2">3.2.1.14</ecNumber>
    </recommendedName>
</protein>
<evidence type="ECO:0000256" key="3">
    <source>
        <dbReference type="ARBA" id="ARBA00022801"/>
    </source>
</evidence>
<dbReference type="HOGENOM" id="CLU_035194_0_0_1"/>
<evidence type="ECO:0000256" key="5">
    <source>
        <dbReference type="ARBA" id="ARBA00023157"/>
    </source>
</evidence>
<feature type="domain" description="GH18" evidence="10">
    <location>
        <begin position="363"/>
        <end position="638"/>
    </location>
</feature>
<name>A0A0E0JRC5_ORYPU</name>
<dbReference type="GO" id="GO:0006032">
    <property type="term" value="P:chitin catabolic process"/>
    <property type="evidence" value="ECO:0007669"/>
    <property type="project" value="UniProtKB-KW"/>
</dbReference>
<feature type="chain" id="PRO_5002364443" description="chitinase" evidence="9">
    <location>
        <begin position="28"/>
        <end position="638"/>
    </location>
</feature>
<dbReference type="EC" id="3.2.1.14" evidence="2"/>
<dbReference type="InterPro" id="IPR001579">
    <property type="entry name" value="Glyco_hydro_18_chit_AS"/>
</dbReference>
<dbReference type="Gene3D" id="3.20.20.80">
    <property type="entry name" value="Glycosidases"/>
    <property type="match status" value="2"/>
</dbReference>
<dbReference type="PROSITE" id="PS01095">
    <property type="entry name" value="GH18_1"/>
    <property type="match status" value="2"/>
</dbReference>
<keyword evidence="6 8" id="KW-0326">Glycosidase</keyword>
<keyword evidence="12" id="KW-1185">Reference proteome</keyword>
<keyword evidence="7" id="KW-0624">Polysaccharide degradation</keyword>
<evidence type="ECO:0000256" key="6">
    <source>
        <dbReference type="ARBA" id="ARBA00023295"/>
    </source>
</evidence>
<dbReference type="InterPro" id="IPR045321">
    <property type="entry name" value="Cts1-like"/>
</dbReference>
<evidence type="ECO:0000313" key="12">
    <source>
        <dbReference type="Proteomes" id="UP000026962"/>
    </source>
</evidence>
<feature type="signal peptide" evidence="9">
    <location>
        <begin position="1"/>
        <end position="27"/>
    </location>
</feature>
<accession>A0A0E0JRC5</accession>
<proteinExistence type="predicted"/>
<comment type="catalytic activity">
    <reaction evidence="1">
        <text>Random endo-hydrolysis of N-acetyl-beta-D-glucosaminide (1-&gt;4)-beta-linkages in chitin and chitodextrins.</text>
        <dbReference type="EC" id="3.2.1.14"/>
    </reaction>
</comment>
<dbReference type="Pfam" id="PF00704">
    <property type="entry name" value="Glyco_hydro_18"/>
    <property type="match status" value="2"/>
</dbReference>
<evidence type="ECO:0000256" key="1">
    <source>
        <dbReference type="ARBA" id="ARBA00000822"/>
    </source>
</evidence>
<dbReference type="CDD" id="cd02877">
    <property type="entry name" value="GH18_hevamine_XipI_class_III"/>
    <property type="match status" value="2"/>
</dbReference>
<keyword evidence="3 8" id="KW-0378">Hydrolase</keyword>
<evidence type="ECO:0000256" key="7">
    <source>
        <dbReference type="ARBA" id="ARBA00023326"/>
    </source>
</evidence>
<dbReference type="InterPro" id="IPR001223">
    <property type="entry name" value="Glyco_hydro18_cat"/>
</dbReference>
<dbReference type="OMA" id="CQYTPGE"/>
<feature type="domain" description="GH18" evidence="10">
    <location>
        <begin position="28"/>
        <end position="302"/>
    </location>
</feature>
<reference evidence="11" key="2">
    <citation type="submission" date="2018-05" db="EMBL/GenBank/DDBJ databases">
        <title>OpunRS2 (Oryza punctata Reference Sequence Version 2).</title>
        <authorList>
            <person name="Zhang J."/>
            <person name="Kudrna D."/>
            <person name="Lee S."/>
            <person name="Talag J."/>
            <person name="Welchert J."/>
            <person name="Wing R.A."/>
        </authorList>
    </citation>
    <scope>NUCLEOTIDE SEQUENCE [LARGE SCALE GENOMIC DNA]</scope>
</reference>
<dbReference type="GO" id="GO:0008843">
    <property type="term" value="F:endochitinase activity"/>
    <property type="evidence" value="ECO:0007669"/>
    <property type="project" value="UniProtKB-EC"/>
</dbReference>
<keyword evidence="9" id="KW-0732">Signal</keyword>
<dbReference type="PROSITE" id="PS51910">
    <property type="entry name" value="GH18_2"/>
    <property type="match status" value="2"/>
</dbReference>
<dbReference type="SUPFAM" id="SSF51445">
    <property type="entry name" value="(Trans)glycosidases"/>
    <property type="match status" value="2"/>
</dbReference>
<sequence>MAASRPLITPMQLIASAFVVLLATCNAGGIAVYWGQNDGEASLAETCASGNYEFVIIAFLPKFGKGQTPQLDLASHCDPTSGGCTSQSKDIRACQRRGVKVLLSIGGGDGSYGLSSPGDARQVAMYLWNNFLGGSSSSRPLGDAVLDGIDFDIELGGAKFWDDLARDLKSLGKSGGRRVVLSAAPQCPFPDEWDGGAINTGLFDVVWVQFYNNPECQFSAGRGAFMDAWRKWESVPAGRLFLGLPASKDAAGSGFVPAGELNSRVLPLIRGSPKYGGVMLWSKYYDDHTGYSSAIKSHLTSLLVIDAITGRTRYYAQWCYALGIEARSRSRITMMTSRMFSAMQMLIMVVVALAALAAGARAGDIAIYWGQNGNEGTLAQTCATGNYRFVIVAFLPVFGKGQTPVLNLAGHCDPASNGCTGVGADIKSCQSLGIKVMFSIGGGVGNYGLSSRDDARQVAAYLWNNYLGGTSPSRPLGDAVMDGIDFDIESGGGMYWDDLARYLKAYSRQGSSKKPVYLTAAPQCPFPDASLGVALRTGLFDYVWVQFYNNPPCQYSSANGVGNLASAWKQWTSIPAGRVFLGLPAAPEAAGSGFVETSDLVFKVLPVVKKSPKYGGIMLWSRYYDGLTGYSNKVKSSV</sequence>
<keyword evidence="4" id="KW-0146">Chitin degradation</keyword>
<dbReference type="Proteomes" id="UP000026962">
    <property type="component" value="Chromosome 1"/>
</dbReference>
<dbReference type="PANTHER" id="PTHR45708">
    <property type="entry name" value="ENDOCHITINASE"/>
    <property type="match status" value="1"/>
</dbReference>
<dbReference type="InterPro" id="IPR050542">
    <property type="entry name" value="Glycosyl_Hydrlase18_Chitinase"/>
</dbReference>